<dbReference type="GO" id="GO:0006606">
    <property type="term" value="P:protein import into nucleus"/>
    <property type="evidence" value="ECO:0007669"/>
    <property type="project" value="TreeGrafter"/>
</dbReference>
<keyword evidence="5" id="KW-0539">Nucleus</keyword>
<dbReference type="STRING" id="94208.A0A2S4L7U0"/>
<comment type="similarity">
    <text evidence="2">Belongs to the importin beta family.</text>
</comment>
<evidence type="ECO:0000256" key="3">
    <source>
        <dbReference type="ARBA" id="ARBA00022448"/>
    </source>
</evidence>
<dbReference type="Pfam" id="PF24140">
    <property type="entry name" value="TPR_TNPO3_IPO13_3rd"/>
    <property type="match status" value="1"/>
</dbReference>
<dbReference type="EMBL" id="PKSG01000136">
    <property type="protein sequence ID" value="POR38461.1"/>
    <property type="molecule type" value="Genomic_DNA"/>
</dbReference>
<feature type="compositionally biased region" description="Polar residues" evidence="6">
    <location>
        <begin position="705"/>
        <end position="715"/>
    </location>
</feature>
<comment type="subcellular location">
    <subcellularLocation>
        <location evidence="1">Nucleus</location>
    </subcellularLocation>
</comment>
<dbReference type="InterPro" id="IPR016024">
    <property type="entry name" value="ARM-type_fold"/>
</dbReference>
<sequence length="1005" mass="109495">MQDQPLHLGLDQVESLILSLYQPNPPGVIATTQATLSRFQSSPQAWSMVRHLLERPDEKVKFFGALTVIIKLNKESSSLGDEDAAELLVGLVGWYLDSLSQLSGPLVSRKLASAIATFFLHFHRLWPRYLRHLIVCLASRQSCPLGAIDDTVDATAAMASLDPAQLQAALWVATSVMEDVGRFDLNAANNIGLYDVVVRNTSEAVALMARCLSAQTSLPAAHGDSIKCLQSWVWFSQRVSSGDSHVAGSLKPLIEAVIASLSNENSFDASVELLVDVLSNYPSLMTDTHYEYLASLFVAPWAQVRYRTLLQGDFEFESFQFGQLLIAFGEAKTEALMQSSDRRSQHLLSMLCGLLAAEGYPVAEDRIFVSAVEFWSTFVETMADFVHGGEDEASTPWAPSAMSHVLEAVSNAWRKITYPPSEVLNQWDSNDRVGFSDARKDVVDLLQSAYTLAGPRLVVSFADLTLSALSSSAWLPLEAAAFCLGGLADCGRDDARFDDALKPVFASPLFSVLRVSNADVLPRTRQTCLSLIEHYTEYFERNVSFLAPALRLLFTVLCEPSMAASASKSILRLCSSCRHHLYPETGGFLDEYQAIASGKQLDCISSEKVLGAIACVAQAIPYPDQRHDACARILGFIRSDVRRARELVASSGSSQSPCMGLRCSDNTIDEHPGLHVGLGALRCLVSVGKGFQSPTDSAIDLDAGESQQQQKSSHGLDSLHEQVMNIILDLEDTFGGNSEVTELICSVLRTGFSESDPGPFVLRPDAVAHYLTSHTGEATRAGLLVSTASSFTSSLHTHGSQNRQTIFSALLLWVVGLLKQLPEPEYDPELTQNGIDFASRLLAKTAATVLGLQPADAAEFLFMFTIQVLDGKEPLPKGAAADFWSTFVGLKGDDQELQQAIKSAMETLGPLLAQSLSRNIGGNASRSELDKLSEPVKKLVSRHPMAKEWLQSGLNHPSFPSDKVSPEQKALFVKKVISLRGSRATNQVIREFWLSARGSSFAYVS</sequence>
<dbReference type="SUPFAM" id="SSF48371">
    <property type="entry name" value="ARM repeat"/>
    <property type="match status" value="1"/>
</dbReference>
<dbReference type="GO" id="GO:0005737">
    <property type="term" value="C:cytoplasm"/>
    <property type="evidence" value="ECO:0007669"/>
    <property type="project" value="TreeGrafter"/>
</dbReference>
<name>A0A2S4L7U0_9HYPO</name>
<proteinExistence type="inferred from homology"/>
<dbReference type="OrthoDB" id="2016913at2759"/>
<keyword evidence="8" id="KW-1185">Reference proteome</keyword>
<evidence type="ECO:0000256" key="6">
    <source>
        <dbReference type="SAM" id="MobiDB-lite"/>
    </source>
</evidence>
<dbReference type="InterPro" id="IPR051345">
    <property type="entry name" value="Importin_beta-like_NTR"/>
</dbReference>
<dbReference type="GO" id="GO:0005634">
    <property type="term" value="C:nucleus"/>
    <property type="evidence" value="ECO:0007669"/>
    <property type="project" value="UniProtKB-SubCell"/>
</dbReference>
<gene>
    <name evidence="7" type="ORF">TPAR_01351</name>
</gene>
<evidence type="ECO:0000256" key="4">
    <source>
        <dbReference type="ARBA" id="ARBA00022927"/>
    </source>
</evidence>
<dbReference type="Proteomes" id="UP000237481">
    <property type="component" value="Unassembled WGS sequence"/>
</dbReference>
<protein>
    <submittedName>
        <fullName evidence="7">Importin beta-like protein</fullName>
    </submittedName>
</protein>
<organism evidence="7 8">
    <name type="scientific">Tolypocladium paradoxum</name>
    <dbReference type="NCBI Taxonomy" id="94208"/>
    <lineage>
        <taxon>Eukaryota</taxon>
        <taxon>Fungi</taxon>
        <taxon>Dikarya</taxon>
        <taxon>Ascomycota</taxon>
        <taxon>Pezizomycotina</taxon>
        <taxon>Sordariomycetes</taxon>
        <taxon>Hypocreomycetidae</taxon>
        <taxon>Hypocreales</taxon>
        <taxon>Ophiocordycipitaceae</taxon>
        <taxon>Tolypocladium</taxon>
    </lineage>
</organism>
<dbReference type="InterPro" id="IPR011989">
    <property type="entry name" value="ARM-like"/>
</dbReference>
<comment type="caution">
    <text evidence="7">The sequence shown here is derived from an EMBL/GenBank/DDBJ whole genome shotgun (WGS) entry which is preliminary data.</text>
</comment>
<keyword evidence="4" id="KW-0653">Protein transport</keyword>
<evidence type="ECO:0000256" key="2">
    <source>
        <dbReference type="ARBA" id="ARBA00007991"/>
    </source>
</evidence>
<evidence type="ECO:0000313" key="8">
    <source>
        <dbReference type="Proteomes" id="UP000237481"/>
    </source>
</evidence>
<reference evidence="7 8" key="1">
    <citation type="submission" date="2018-01" db="EMBL/GenBank/DDBJ databases">
        <title>Harnessing the power of phylogenomics to disentangle the directionality and signatures of interkingdom host jumping in the parasitic fungal genus Tolypocladium.</title>
        <authorList>
            <person name="Quandt C.A."/>
            <person name="Patterson W."/>
            <person name="Spatafora J.W."/>
        </authorList>
    </citation>
    <scope>NUCLEOTIDE SEQUENCE [LARGE SCALE GENOMIC DNA]</scope>
    <source>
        <strain evidence="7 8">NRBC 100945</strain>
    </source>
</reference>
<dbReference type="PANTHER" id="PTHR12363:SF33">
    <property type="entry name" value="IMPORTIN-13"/>
    <property type="match status" value="1"/>
</dbReference>
<dbReference type="PANTHER" id="PTHR12363">
    <property type="entry name" value="TRANSPORTIN 3 AND IMPORTIN 13"/>
    <property type="match status" value="1"/>
</dbReference>
<dbReference type="InterPro" id="IPR057942">
    <property type="entry name" value="TPR_TNPO3_IPO13_3rd"/>
</dbReference>
<keyword evidence="3" id="KW-0813">Transport</keyword>
<dbReference type="Gene3D" id="1.25.10.10">
    <property type="entry name" value="Leucine-rich Repeat Variant"/>
    <property type="match status" value="1"/>
</dbReference>
<dbReference type="AlphaFoldDB" id="A0A2S4L7U0"/>
<evidence type="ECO:0000313" key="7">
    <source>
        <dbReference type="EMBL" id="POR38461.1"/>
    </source>
</evidence>
<evidence type="ECO:0000256" key="1">
    <source>
        <dbReference type="ARBA" id="ARBA00004123"/>
    </source>
</evidence>
<evidence type="ECO:0000256" key="5">
    <source>
        <dbReference type="ARBA" id="ARBA00023242"/>
    </source>
</evidence>
<accession>A0A2S4L7U0</accession>
<feature type="region of interest" description="Disordered" evidence="6">
    <location>
        <begin position="696"/>
        <end position="715"/>
    </location>
</feature>